<dbReference type="AlphaFoldDB" id="A0A7S1PCG2"/>
<protein>
    <submittedName>
        <fullName evidence="1">Uncharacterized protein</fullName>
    </submittedName>
</protein>
<sequence length="116" mass="12315">MCRIGRLLTHYVDQLAERLACREAVEAVELCQLAVCVPALSVAAKMREEGMDAQGGELVLAAAELGGGGGALVQLPDLLEGFLTLIFLQYALQLLRLSPTAALMNAYLSLTTPCLP</sequence>
<organism evidence="1">
    <name type="scientific">Vitrella brassicaformis</name>
    <dbReference type="NCBI Taxonomy" id="1169539"/>
    <lineage>
        <taxon>Eukaryota</taxon>
        <taxon>Sar</taxon>
        <taxon>Alveolata</taxon>
        <taxon>Colpodellida</taxon>
        <taxon>Vitrellaceae</taxon>
        <taxon>Vitrella</taxon>
    </lineage>
</organism>
<reference evidence="1" key="1">
    <citation type="submission" date="2021-01" db="EMBL/GenBank/DDBJ databases">
        <authorList>
            <person name="Corre E."/>
            <person name="Pelletier E."/>
            <person name="Niang G."/>
            <person name="Scheremetjew M."/>
            <person name="Finn R."/>
            <person name="Kale V."/>
            <person name="Holt S."/>
            <person name="Cochrane G."/>
            <person name="Meng A."/>
            <person name="Brown T."/>
            <person name="Cohen L."/>
        </authorList>
    </citation>
    <scope>NUCLEOTIDE SEQUENCE</scope>
    <source>
        <strain evidence="1">CCMP3346</strain>
    </source>
</reference>
<accession>A0A7S1PCG2</accession>
<dbReference type="EMBL" id="HBGB01050946">
    <property type="protein sequence ID" value="CAD9074779.1"/>
    <property type="molecule type" value="Transcribed_RNA"/>
</dbReference>
<gene>
    <name evidence="1" type="ORF">VBRA1451_LOCUS29867</name>
</gene>
<evidence type="ECO:0000313" key="1">
    <source>
        <dbReference type="EMBL" id="CAD9074779.1"/>
    </source>
</evidence>
<name>A0A7S1PCG2_9ALVE</name>
<proteinExistence type="predicted"/>